<keyword evidence="6 7" id="KW-0067">ATP-binding</keyword>
<feature type="domain" description="ATP-grasp" evidence="8">
    <location>
        <begin position="9"/>
        <end position="246"/>
    </location>
</feature>
<dbReference type="Gene3D" id="3.30.470.20">
    <property type="entry name" value="ATP-grasp fold, B domain"/>
    <property type="match status" value="1"/>
</dbReference>
<protein>
    <recommendedName>
        <fullName evidence="6">Succinate--CoA ligase [ADP-forming] subunit beta</fullName>
        <ecNumber evidence="6">6.2.1.5</ecNumber>
    </recommendedName>
    <alternativeName>
        <fullName evidence="6">Succinyl-CoA synthetase subunit beta</fullName>
        <shortName evidence="6">SCS-beta</shortName>
    </alternativeName>
</protein>
<comment type="catalytic activity">
    <reaction evidence="6">
        <text>succinate + ATP + CoA = succinyl-CoA + ADP + phosphate</text>
        <dbReference type="Rhea" id="RHEA:17661"/>
        <dbReference type="ChEBI" id="CHEBI:30031"/>
        <dbReference type="ChEBI" id="CHEBI:30616"/>
        <dbReference type="ChEBI" id="CHEBI:43474"/>
        <dbReference type="ChEBI" id="CHEBI:57287"/>
        <dbReference type="ChEBI" id="CHEBI:57292"/>
        <dbReference type="ChEBI" id="CHEBI:456216"/>
        <dbReference type="EC" id="6.2.1.5"/>
    </reaction>
</comment>
<keyword evidence="2 6" id="KW-0436">Ligase</keyword>
<dbReference type="Gene3D" id="3.30.1490.20">
    <property type="entry name" value="ATP-grasp fold, A domain"/>
    <property type="match status" value="1"/>
</dbReference>
<accession>A0ABZ0QLX6</accession>
<evidence type="ECO:0000313" key="10">
    <source>
        <dbReference type="Proteomes" id="UP001304683"/>
    </source>
</evidence>
<dbReference type="InterPro" id="IPR011761">
    <property type="entry name" value="ATP-grasp"/>
</dbReference>
<dbReference type="NCBIfam" id="NF001913">
    <property type="entry name" value="PRK00696.1"/>
    <property type="match status" value="1"/>
</dbReference>
<comment type="similarity">
    <text evidence="6">Belongs to the succinate/malate CoA ligase beta subunit family.</text>
</comment>
<feature type="binding site" evidence="6">
    <location>
        <position position="201"/>
    </location>
    <ligand>
        <name>Mg(2+)</name>
        <dbReference type="ChEBI" id="CHEBI:18420"/>
    </ligand>
</feature>
<dbReference type="SUPFAM" id="SSF52210">
    <property type="entry name" value="Succinyl-CoA synthetase domains"/>
    <property type="match status" value="1"/>
</dbReference>
<dbReference type="EMBL" id="CP132508">
    <property type="protein sequence ID" value="WPD18038.1"/>
    <property type="molecule type" value="Genomic_DNA"/>
</dbReference>
<evidence type="ECO:0000256" key="5">
    <source>
        <dbReference type="ARBA" id="ARBA00022842"/>
    </source>
</evidence>
<dbReference type="GO" id="GO:0004775">
    <property type="term" value="F:succinate-CoA ligase (ADP-forming) activity"/>
    <property type="evidence" value="ECO:0007669"/>
    <property type="project" value="UniProtKB-EC"/>
</dbReference>
<evidence type="ECO:0000313" key="9">
    <source>
        <dbReference type="EMBL" id="WPD18038.1"/>
    </source>
</evidence>
<feature type="binding site" evidence="6">
    <location>
        <position position="249"/>
    </location>
    <ligand>
        <name>substrate</name>
        <note>ligand shared with subunit alpha</note>
    </ligand>
</feature>
<comment type="function">
    <text evidence="6">Succinyl-CoA synthetase functions in the citric acid cycle (TCA), coupling the hydrolysis of succinyl-CoA to the synthesis of either ATP or GTP and thus represents the only step of substrate-level phosphorylation in the TCA. The beta subunit provides nucleotide specificity of the enzyme and binds the substrate succinate, while the binding sites for coenzyme A and phosphate are found in the alpha subunit.</text>
</comment>
<evidence type="ECO:0000256" key="7">
    <source>
        <dbReference type="PROSITE-ProRule" id="PRU00409"/>
    </source>
</evidence>
<dbReference type="NCBIfam" id="TIGR01016">
    <property type="entry name" value="sucCoAbeta"/>
    <property type="match status" value="1"/>
</dbReference>
<dbReference type="InterPro" id="IPR005811">
    <property type="entry name" value="SUCC_ACL_C"/>
</dbReference>
<evidence type="ECO:0000256" key="6">
    <source>
        <dbReference type="HAMAP-Rule" id="MF_00558"/>
    </source>
</evidence>
<dbReference type="PROSITE" id="PS50975">
    <property type="entry name" value="ATP_GRASP"/>
    <property type="match status" value="1"/>
</dbReference>
<dbReference type="InterPro" id="IPR017866">
    <property type="entry name" value="Succ-CoA_synthase_bsu_CS"/>
</dbReference>
<keyword evidence="10" id="KW-1185">Reference proteome</keyword>
<dbReference type="PANTHER" id="PTHR11815">
    <property type="entry name" value="SUCCINYL-COA SYNTHETASE BETA CHAIN"/>
    <property type="match status" value="1"/>
</dbReference>
<dbReference type="EC" id="6.2.1.5" evidence="6"/>
<comment type="pathway">
    <text evidence="6">Carbohydrate metabolism; tricarboxylic acid cycle; succinate from succinyl-CoA (ligase route): step 1/1.</text>
</comment>
<keyword evidence="4 6" id="KW-0547">Nucleotide-binding</keyword>
<keyword evidence="5 6" id="KW-0460">Magnesium</keyword>
<comment type="subunit">
    <text evidence="6">Heterotetramer of two alpha and two beta subunits.</text>
</comment>
<evidence type="ECO:0000256" key="1">
    <source>
        <dbReference type="ARBA" id="ARBA00022532"/>
    </source>
</evidence>
<dbReference type="HAMAP" id="MF_00558">
    <property type="entry name" value="Succ_CoA_beta"/>
    <property type="match status" value="1"/>
</dbReference>
<reference evidence="9 10" key="1">
    <citation type="submission" date="2023-08" db="EMBL/GenBank/DDBJ databases">
        <title>Genome sequence of Thermaerobacter compostii strain Ins1, a spore-forming filamentous bacterium isolated from a deep geothermal reservoir.</title>
        <authorList>
            <person name="Bregnard D."/>
            <person name="Gonzalez D."/>
            <person name="Junier P."/>
        </authorList>
    </citation>
    <scope>NUCLEOTIDE SEQUENCE [LARGE SCALE GENOMIC DNA]</scope>
    <source>
        <strain evidence="9 10">Ins1</strain>
    </source>
</reference>
<feature type="binding site" evidence="6">
    <location>
        <position position="188"/>
    </location>
    <ligand>
        <name>Mg(2+)</name>
        <dbReference type="ChEBI" id="CHEBI:18420"/>
    </ligand>
</feature>
<dbReference type="Pfam" id="PF08442">
    <property type="entry name" value="ATP-grasp_2"/>
    <property type="match status" value="1"/>
</dbReference>
<proteinExistence type="inferred from homology"/>
<dbReference type="InterPro" id="IPR013815">
    <property type="entry name" value="ATP_grasp_subdomain_1"/>
</dbReference>
<feature type="binding site" evidence="6">
    <location>
        <begin position="305"/>
        <end position="307"/>
    </location>
    <ligand>
        <name>substrate</name>
        <note>ligand shared with subunit alpha</note>
    </ligand>
</feature>
<evidence type="ECO:0000259" key="8">
    <source>
        <dbReference type="PROSITE" id="PS50975"/>
    </source>
</evidence>
<comment type="catalytic activity">
    <reaction evidence="6">
        <text>GTP + succinate + CoA = succinyl-CoA + GDP + phosphate</text>
        <dbReference type="Rhea" id="RHEA:22120"/>
        <dbReference type="ChEBI" id="CHEBI:30031"/>
        <dbReference type="ChEBI" id="CHEBI:37565"/>
        <dbReference type="ChEBI" id="CHEBI:43474"/>
        <dbReference type="ChEBI" id="CHEBI:57287"/>
        <dbReference type="ChEBI" id="CHEBI:57292"/>
        <dbReference type="ChEBI" id="CHEBI:58189"/>
    </reaction>
</comment>
<feature type="binding site" evidence="6">
    <location>
        <position position="99"/>
    </location>
    <ligand>
        <name>ATP</name>
        <dbReference type="ChEBI" id="CHEBI:30616"/>
    </ligand>
</feature>
<organism evidence="9 10">
    <name type="scientific">Thermaerobacter composti</name>
    <dbReference type="NCBI Taxonomy" id="554949"/>
    <lineage>
        <taxon>Bacteria</taxon>
        <taxon>Bacillati</taxon>
        <taxon>Bacillota</taxon>
        <taxon>Clostridia</taxon>
        <taxon>Eubacteriales</taxon>
        <taxon>Clostridiales Family XVII. Incertae Sedis</taxon>
        <taxon>Thermaerobacter</taxon>
    </lineage>
</organism>
<keyword evidence="1 6" id="KW-0816">Tricarboxylic acid cycle</keyword>
<dbReference type="Gene3D" id="3.40.50.261">
    <property type="entry name" value="Succinyl-CoA synthetase domains"/>
    <property type="match status" value="1"/>
</dbReference>
<evidence type="ECO:0000256" key="3">
    <source>
        <dbReference type="ARBA" id="ARBA00022723"/>
    </source>
</evidence>
<dbReference type="Proteomes" id="UP001304683">
    <property type="component" value="Chromosome"/>
</dbReference>
<keyword evidence="3 6" id="KW-0479">Metal-binding</keyword>
<feature type="binding site" evidence="6">
    <location>
        <position position="91"/>
    </location>
    <ligand>
        <name>ATP</name>
        <dbReference type="ChEBI" id="CHEBI:30616"/>
    </ligand>
</feature>
<sequence>MKFFEYMAKEVFRARGIPTPRGRVAASPDEAAAVAAEIGGPVAVKSQVLAGGRGKAGGIRFADTPAAAREVAAGLLGQEVRGHRVERVLVEEKLSIDRELYLGIAVDTGRKAPLVIASLHGGVNIEEVPEKDIVKRPVDITLGVYPYFARGIARRLGLEGAVARQFVEILTRLYGIFRDYDAELVEINPLVIAGDRLIAADGRLNVDDDARFRHPDLPEVSEATELERRVREIGLSYVELDGDIAVMANGAGITMATIDVLAEYGGRAMNFLDAGGGAAVEPMAKAMAVLVSTRPKVIFVNIFGGITRCDDVANAIVTVKEQQGIPVPLVVRLVGTNEDKGVAILREHGIEAFRDMGEAARKAVELARRGGER</sequence>
<evidence type="ECO:0000256" key="4">
    <source>
        <dbReference type="ARBA" id="ARBA00022741"/>
    </source>
</evidence>
<name>A0ABZ0QLX6_9FIRM</name>
<dbReference type="InterPro" id="IPR016102">
    <property type="entry name" value="Succinyl-CoA_synth-like"/>
</dbReference>
<dbReference type="Pfam" id="PF00549">
    <property type="entry name" value="Ligase_CoA"/>
    <property type="match status" value="1"/>
</dbReference>
<gene>
    <name evidence="6 9" type="primary">sucC</name>
    <name evidence="9" type="ORF">Q5761_06480</name>
</gene>
<comment type="cofactor">
    <cofactor evidence="6">
        <name>Mg(2+)</name>
        <dbReference type="ChEBI" id="CHEBI:18420"/>
    </cofactor>
    <text evidence="6">Binds 1 Mg(2+) ion per subunit.</text>
</comment>
<dbReference type="PIRSF" id="PIRSF001554">
    <property type="entry name" value="SucCS_beta"/>
    <property type="match status" value="1"/>
</dbReference>
<evidence type="ECO:0000256" key="2">
    <source>
        <dbReference type="ARBA" id="ARBA00022598"/>
    </source>
</evidence>
<dbReference type="InterPro" id="IPR005809">
    <property type="entry name" value="Succ_CoA_ligase-like_bsu"/>
</dbReference>
<dbReference type="PROSITE" id="PS01217">
    <property type="entry name" value="SUCCINYL_COA_LIG_3"/>
    <property type="match status" value="1"/>
</dbReference>
<dbReference type="RefSeq" id="WP_135225527.1">
    <property type="nucleotide sequence ID" value="NZ_CP132508.1"/>
</dbReference>
<feature type="binding site" evidence="6">
    <location>
        <position position="45"/>
    </location>
    <ligand>
        <name>ATP</name>
        <dbReference type="ChEBI" id="CHEBI:30616"/>
    </ligand>
</feature>
<dbReference type="InterPro" id="IPR013650">
    <property type="entry name" value="ATP-grasp_succ-CoA_synth-type"/>
</dbReference>
<feature type="binding site" evidence="6">
    <location>
        <position position="94"/>
    </location>
    <ligand>
        <name>ATP</name>
        <dbReference type="ChEBI" id="CHEBI:30616"/>
    </ligand>
</feature>
<dbReference type="PANTHER" id="PTHR11815:SF10">
    <property type="entry name" value="SUCCINATE--COA LIGASE [GDP-FORMING] SUBUNIT BETA, MITOCHONDRIAL"/>
    <property type="match status" value="1"/>
</dbReference>
<feature type="binding site" evidence="6">
    <location>
        <begin position="52"/>
        <end position="54"/>
    </location>
    <ligand>
        <name>ATP</name>
        <dbReference type="ChEBI" id="CHEBI:30616"/>
    </ligand>
</feature>
<dbReference type="SUPFAM" id="SSF56059">
    <property type="entry name" value="Glutathione synthetase ATP-binding domain-like"/>
    <property type="match status" value="1"/>
</dbReference>